<keyword evidence="2" id="KW-0328">Glycosyltransferase</keyword>
<dbReference type="SUPFAM" id="SSF53448">
    <property type="entry name" value="Nucleotide-diphospho-sugar transferases"/>
    <property type="match status" value="1"/>
</dbReference>
<evidence type="ECO:0000313" key="5">
    <source>
        <dbReference type="EMBL" id="ORY78320.1"/>
    </source>
</evidence>
<evidence type="ECO:0000256" key="1">
    <source>
        <dbReference type="ARBA" id="ARBA00005664"/>
    </source>
</evidence>
<comment type="caution">
    <text evidence="5">The sequence shown here is derived from an EMBL/GenBank/DDBJ whole genome shotgun (WGS) entry which is preliminary data.</text>
</comment>
<dbReference type="Pfam" id="PF05637">
    <property type="entry name" value="Glyco_transf_34"/>
    <property type="match status" value="1"/>
</dbReference>
<dbReference type="GO" id="GO:0016757">
    <property type="term" value="F:glycosyltransferase activity"/>
    <property type="evidence" value="ECO:0007669"/>
    <property type="project" value="UniProtKB-KW"/>
</dbReference>
<dbReference type="PANTHER" id="PTHR31306:SF8">
    <property type="entry name" value="GLYCOSYLTRANSFERASE FAMILY 34 PROTEIN"/>
    <property type="match status" value="1"/>
</dbReference>
<dbReference type="GO" id="GO:0006487">
    <property type="term" value="P:protein N-linked glycosylation"/>
    <property type="evidence" value="ECO:0007669"/>
    <property type="project" value="TreeGrafter"/>
</dbReference>
<sequence>MAMERNSIFENSVSEFFQYSQIHGYTYQLYRKRYNTERDIYYMKLNSMIESLILGLKEKTYDWIFWADSDTIIANPNIKLETFLPIGEDGYEEGNDNKEDGNEEEKEKVKEKQKEEPRQHSNSNSIHFIASDDENGLNAGVYLIRVHPWSLNLLMRAMTYSYYHEEEALRYSDQSSLSHILMESEEEEHYVIVPQHWFNSYLHTYHRGDFLIHFAGEADKDWRARDIRMKLRHHISRYTAKTSKEMRKEVLEYYRLPREDQHQIRYQEKKK</sequence>
<name>A0A1Y2F357_9FUNG</name>
<evidence type="ECO:0000256" key="2">
    <source>
        <dbReference type="ARBA" id="ARBA00022676"/>
    </source>
</evidence>
<evidence type="ECO:0000313" key="6">
    <source>
        <dbReference type="Proteomes" id="UP000193920"/>
    </source>
</evidence>
<evidence type="ECO:0000256" key="3">
    <source>
        <dbReference type="ARBA" id="ARBA00022679"/>
    </source>
</evidence>
<proteinExistence type="inferred from homology"/>
<comment type="similarity">
    <text evidence="1">Belongs to the glycosyltransferase 34 family.</text>
</comment>
<evidence type="ECO:0000256" key="4">
    <source>
        <dbReference type="SAM" id="MobiDB-lite"/>
    </source>
</evidence>
<dbReference type="OrthoDB" id="2154537at2759"/>
<protein>
    <recommendedName>
        <fullName evidence="7">Galactosyl transferase GMA12/MNN10 family protein</fullName>
    </recommendedName>
</protein>
<dbReference type="InterPro" id="IPR008630">
    <property type="entry name" value="Glyco_trans_34"/>
</dbReference>
<dbReference type="AlphaFoldDB" id="A0A1Y2F357"/>
<dbReference type="STRING" id="1754190.A0A1Y2F357"/>
<accession>A0A1Y2F357</accession>
<dbReference type="Gene3D" id="3.90.550.10">
    <property type="entry name" value="Spore Coat Polysaccharide Biosynthesis Protein SpsA, Chain A"/>
    <property type="match status" value="2"/>
</dbReference>
<feature type="region of interest" description="Disordered" evidence="4">
    <location>
        <begin position="89"/>
        <end position="125"/>
    </location>
</feature>
<organism evidence="5 6">
    <name type="scientific">Neocallimastix californiae</name>
    <dbReference type="NCBI Taxonomy" id="1754190"/>
    <lineage>
        <taxon>Eukaryota</taxon>
        <taxon>Fungi</taxon>
        <taxon>Fungi incertae sedis</taxon>
        <taxon>Chytridiomycota</taxon>
        <taxon>Chytridiomycota incertae sedis</taxon>
        <taxon>Neocallimastigomycetes</taxon>
        <taxon>Neocallimastigales</taxon>
        <taxon>Neocallimastigaceae</taxon>
        <taxon>Neocallimastix</taxon>
    </lineage>
</organism>
<feature type="compositionally biased region" description="Basic and acidic residues" evidence="4">
    <location>
        <begin position="95"/>
        <end position="119"/>
    </location>
</feature>
<dbReference type="PANTHER" id="PTHR31306">
    <property type="entry name" value="ALPHA-1,6-MANNOSYLTRANSFERASE MNN11-RELATED"/>
    <property type="match status" value="1"/>
</dbReference>
<keyword evidence="3" id="KW-0808">Transferase</keyword>
<dbReference type="GO" id="GO:0000139">
    <property type="term" value="C:Golgi membrane"/>
    <property type="evidence" value="ECO:0007669"/>
    <property type="project" value="TreeGrafter"/>
</dbReference>
<dbReference type="Proteomes" id="UP000193920">
    <property type="component" value="Unassembled WGS sequence"/>
</dbReference>
<gene>
    <name evidence="5" type="ORF">LY90DRAFT_450177</name>
</gene>
<dbReference type="InterPro" id="IPR029044">
    <property type="entry name" value="Nucleotide-diphossugar_trans"/>
</dbReference>
<keyword evidence="6" id="KW-1185">Reference proteome</keyword>
<reference evidence="5 6" key="1">
    <citation type="submission" date="2016-08" db="EMBL/GenBank/DDBJ databases">
        <title>A Parts List for Fungal Cellulosomes Revealed by Comparative Genomics.</title>
        <authorList>
            <consortium name="DOE Joint Genome Institute"/>
            <person name="Haitjema C.H."/>
            <person name="Gilmore S.P."/>
            <person name="Henske J.K."/>
            <person name="Solomon K.V."/>
            <person name="De Groot R."/>
            <person name="Kuo A."/>
            <person name="Mondo S.J."/>
            <person name="Salamov A.A."/>
            <person name="Labutti K."/>
            <person name="Zhao Z."/>
            <person name="Chiniquy J."/>
            <person name="Barry K."/>
            <person name="Brewer H.M."/>
            <person name="Purvine S.O."/>
            <person name="Wright A.T."/>
            <person name="Boxma B."/>
            <person name="Van Alen T."/>
            <person name="Hackstein J.H."/>
            <person name="Baker S.E."/>
            <person name="Grigoriev I.V."/>
            <person name="O'Malley M.A."/>
        </authorList>
    </citation>
    <scope>NUCLEOTIDE SEQUENCE [LARGE SCALE GENOMIC DNA]</scope>
    <source>
        <strain evidence="5 6">G1</strain>
    </source>
</reference>
<dbReference type="EMBL" id="MCOG01000017">
    <property type="protein sequence ID" value="ORY78320.1"/>
    <property type="molecule type" value="Genomic_DNA"/>
</dbReference>
<evidence type="ECO:0008006" key="7">
    <source>
        <dbReference type="Google" id="ProtNLM"/>
    </source>
</evidence>